<sequence length="366" mass="38422">MSHSADPSMPAGSPPPAEDPPPRHSLGTQTQAIDLSRPVPTGRRFGVGSAVFSAVAAVVVAAAAYFSIESASSGTDVRSNMTLIAPAAAGGGWDTFQREAQQAMRANQIVNNVQVVNIPGAGGTIGVGQLSQMTDPNVMMVGGTGQIAAQLKNDTPAKIQDVQPVARVVEEYDLILVPADSPHRSMADLVAAWAEDPEALAWSGGGSFDQLVITDLATTAGVDPGRITYIPSDGGGEVVQAMLNGTVQAASGGVADMYPHVESGRLRMLGVASEERLPGLDVPTLAEQGYDVTLTNWRALFAAPTVTGEDLDALQEVVAETTATPEWKATVERNYWREVPLQDEQMDAFVQDEIDRIAGLYEEIGS</sequence>
<keyword evidence="3" id="KW-0472">Membrane</keyword>
<proteinExistence type="inferred from homology"/>
<dbReference type="EMBL" id="JACHMC010000001">
    <property type="protein sequence ID" value="MBB4883764.1"/>
    <property type="molecule type" value="Genomic_DNA"/>
</dbReference>
<dbReference type="SUPFAM" id="SSF53850">
    <property type="entry name" value="Periplasmic binding protein-like II"/>
    <property type="match status" value="1"/>
</dbReference>
<name>A0A7W7L567_9MICC</name>
<protein>
    <submittedName>
        <fullName evidence="4">Putative tricarboxylic transport membrane protein</fullName>
    </submittedName>
</protein>
<gene>
    <name evidence="4" type="ORF">BJ976_002115</name>
</gene>
<dbReference type="InterPro" id="IPR005064">
    <property type="entry name" value="BUG"/>
</dbReference>
<dbReference type="PANTHER" id="PTHR42928:SF3">
    <property type="entry name" value="UPF0065 PROTEIN YFLP"/>
    <property type="match status" value="1"/>
</dbReference>
<evidence type="ECO:0000256" key="2">
    <source>
        <dbReference type="SAM" id="MobiDB-lite"/>
    </source>
</evidence>
<evidence type="ECO:0000256" key="1">
    <source>
        <dbReference type="ARBA" id="ARBA00006987"/>
    </source>
</evidence>
<evidence type="ECO:0000313" key="4">
    <source>
        <dbReference type="EMBL" id="MBB4883764.1"/>
    </source>
</evidence>
<organism evidence="4 5">
    <name type="scientific">Micrococcus flavus</name>
    <dbReference type="NCBI Taxonomy" id="384602"/>
    <lineage>
        <taxon>Bacteria</taxon>
        <taxon>Bacillati</taxon>
        <taxon>Actinomycetota</taxon>
        <taxon>Actinomycetes</taxon>
        <taxon>Micrococcales</taxon>
        <taxon>Micrococcaceae</taxon>
        <taxon>Micrococcus</taxon>
    </lineage>
</organism>
<dbReference type="PIRSF" id="PIRSF017082">
    <property type="entry name" value="YflP"/>
    <property type="match status" value="1"/>
</dbReference>
<comment type="similarity">
    <text evidence="1">Belongs to the UPF0065 (bug) family.</text>
</comment>
<feature type="transmembrane region" description="Helical" evidence="3">
    <location>
        <begin position="45"/>
        <end position="68"/>
    </location>
</feature>
<comment type="caution">
    <text evidence="4">The sequence shown here is derived from an EMBL/GenBank/DDBJ whole genome shotgun (WGS) entry which is preliminary data.</text>
</comment>
<feature type="region of interest" description="Disordered" evidence="2">
    <location>
        <begin position="1"/>
        <end position="39"/>
    </location>
</feature>
<dbReference type="Pfam" id="PF03401">
    <property type="entry name" value="TctC"/>
    <property type="match status" value="1"/>
</dbReference>
<evidence type="ECO:0000256" key="3">
    <source>
        <dbReference type="SAM" id="Phobius"/>
    </source>
</evidence>
<dbReference type="InterPro" id="IPR042100">
    <property type="entry name" value="Bug_dom1"/>
</dbReference>
<dbReference type="AlphaFoldDB" id="A0A7W7L567"/>
<keyword evidence="3" id="KW-1133">Transmembrane helix</keyword>
<dbReference type="Gene3D" id="3.40.190.10">
    <property type="entry name" value="Periplasmic binding protein-like II"/>
    <property type="match status" value="1"/>
</dbReference>
<dbReference type="Proteomes" id="UP000560081">
    <property type="component" value="Unassembled WGS sequence"/>
</dbReference>
<keyword evidence="3" id="KW-0812">Transmembrane</keyword>
<dbReference type="RefSeq" id="WP_229667317.1">
    <property type="nucleotide sequence ID" value="NZ_BMLA01000004.1"/>
</dbReference>
<reference evidence="4 5" key="1">
    <citation type="submission" date="2020-08" db="EMBL/GenBank/DDBJ databases">
        <title>Sequencing the genomes of 1000 actinobacteria strains.</title>
        <authorList>
            <person name="Klenk H.-P."/>
        </authorList>
    </citation>
    <scope>NUCLEOTIDE SEQUENCE [LARGE SCALE GENOMIC DNA]</scope>
    <source>
        <strain evidence="4 5">DSM 19079</strain>
    </source>
</reference>
<dbReference type="PANTHER" id="PTHR42928">
    <property type="entry name" value="TRICARBOXYLATE-BINDING PROTEIN"/>
    <property type="match status" value="1"/>
</dbReference>
<evidence type="ECO:0000313" key="5">
    <source>
        <dbReference type="Proteomes" id="UP000560081"/>
    </source>
</evidence>
<dbReference type="CDD" id="cd07012">
    <property type="entry name" value="PBP2_Bug_TTT"/>
    <property type="match status" value="1"/>
</dbReference>
<accession>A0A7W7L567</accession>
<dbReference type="Gene3D" id="3.40.190.150">
    <property type="entry name" value="Bordetella uptake gene, domain 1"/>
    <property type="match status" value="1"/>
</dbReference>
<keyword evidence="5" id="KW-1185">Reference proteome</keyword>